<dbReference type="GO" id="GO:0000786">
    <property type="term" value="C:nucleosome"/>
    <property type="evidence" value="ECO:0007669"/>
    <property type="project" value="UniProtKB-KW"/>
</dbReference>
<dbReference type="Ensembl" id="ENSJJAT00000017930.1">
    <property type="protein sequence ID" value="ENSJJAP00000011457.1"/>
    <property type="gene ID" value="ENSJJAG00000014779.1"/>
</dbReference>
<evidence type="ECO:0000256" key="13">
    <source>
        <dbReference type="ARBA" id="ARBA00023269"/>
    </source>
</evidence>
<evidence type="ECO:0000256" key="4">
    <source>
        <dbReference type="ARBA" id="ARBA00014084"/>
    </source>
</evidence>
<comment type="similarity">
    <text evidence="3">Belongs to the nuclear transition protein 2 family.</text>
</comment>
<protein>
    <recommendedName>
        <fullName evidence="4">Nuclear transition protein 2</fullName>
    </recommendedName>
</protein>
<dbReference type="GO" id="GO:0010954">
    <property type="term" value="P:positive regulation of protein processing"/>
    <property type="evidence" value="ECO:0007669"/>
    <property type="project" value="Ensembl"/>
</dbReference>
<evidence type="ECO:0000313" key="16">
    <source>
        <dbReference type="Proteomes" id="UP000694385"/>
    </source>
</evidence>
<proteinExistence type="inferred from homology"/>
<dbReference type="PANTHER" id="PTHR17488:SF0">
    <property type="entry name" value="NUCLEAR TRANSITION PROTEIN 2"/>
    <property type="match status" value="1"/>
</dbReference>
<evidence type="ECO:0000256" key="8">
    <source>
        <dbReference type="ARBA" id="ARBA00022782"/>
    </source>
</evidence>
<dbReference type="GO" id="GO:0008270">
    <property type="term" value="F:zinc ion binding"/>
    <property type="evidence" value="ECO:0007669"/>
    <property type="project" value="TreeGrafter"/>
</dbReference>
<keyword evidence="7" id="KW-0479">Metal-binding</keyword>
<dbReference type="GO" id="GO:0001673">
    <property type="term" value="C:male germ cell nucleus"/>
    <property type="evidence" value="ECO:0007669"/>
    <property type="project" value="Ensembl"/>
</dbReference>
<evidence type="ECO:0000256" key="6">
    <source>
        <dbReference type="ARBA" id="ARBA00022473"/>
    </source>
</evidence>
<dbReference type="GeneTree" id="ENSGT00390000008176"/>
<dbReference type="AlphaFoldDB" id="A0A8C5NZB5"/>
<feature type="compositionally biased region" description="Low complexity" evidence="14">
    <location>
        <begin position="35"/>
        <end position="45"/>
    </location>
</feature>
<evidence type="ECO:0000256" key="12">
    <source>
        <dbReference type="ARBA" id="ARBA00023242"/>
    </source>
</evidence>
<evidence type="ECO:0000256" key="5">
    <source>
        <dbReference type="ARBA" id="ARBA00022454"/>
    </source>
</evidence>
<keyword evidence="8" id="KW-0221">Differentiation</keyword>
<keyword evidence="13" id="KW-0544">Nucleosome core</keyword>
<feature type="compositionally biased region" description="Basic residues" evidence="14">
    <location>
        <begin position="68"/>
        <end position="77"/>
    </location>
</feature>
<dbReference type="GO" id="GO:0030317">
    <property type="term" value="P:flagellated sperm motility"/>
    <property type="evidence" value="ECO:0007669"/>
    <property type="project" value="Ensembl"/>
</dbReference>
<keyword evidence="10" id="KW-0744">Spermatogenesis</keyword>
<dbReference type="GO" id="GO:0007339">
    <property type="term" value="P:binding of sperm to zona pellucida"/>
    <property type="evidence" value="ECO:0007669"/>
    <property type="project" value="Ensembl"/>
</dbReference>
<feature type="region of interest" description="Disordered" evidence="14">
    <location>
        <begin position="1"/>
        <end position="111"/>
    </location>
</feature>
<evidence type="ECO:0000256" key="9">
    <source>
        <dbReference type="ARBA" id="ARBA00022833"/>
    </source>
</evidence>
<dbReference type="PANTHER" id="PTHR17488">
    <property type="entry name" value="NUCLEAR TRANSITION PROTEIN 2"/>
    <property type="match status" value="1"/>
</dbReference>
<dbReference type="GO" id="GO:0035092">
    <property type="term" value="P:sperm DNA condensation"/>
    <property type="evidence" value="ECO:0007669"/>
    <property type="project" value="Ensembl"/>
</dbReference>
<keyword evidence="12" id="KW-0539">Nucleus</keyword>
<evidence type="ECO:0000256" key="11">
    <source>
        <dbReference type="ARBA" id="ARBA00023125"/>
    </source>
</evidence>
<sequence length="111" mass="12505">MDTKAQSLPTTHTHSTSRPQGHSSNCGHHCRSCNPSGHASSSSSPSPGPPARHPKQTMHSRYALQRPSHSRSFPRNRKTLEGKVIKRKRVRRGKRARTQRAKRRTPGRRSK</sequence>
<evidence type="ECO:0000313" key="15">
    <source>
        <dbReference type="Ensembl" id="ENSJJAP00000011457.1"/>
    </source>
</evidence>
<evidence type="ECO:0000256" key="14">
    <source>
        <dbReference type="SAM" id="MobiDB-lite"/>
    </source>
</evidence>
<keyword evidence="16" id="KW-1185">Reference proteome</keyword>
<evidence type="ECO:0000256" key="10">
    <source>
        <dbReference type="ARBA" id="ARBA00022871"/>
    </source>
</evidence>
<keyword evidence="6" id="KW-0217">Developmental protein</keyword>
<dbReference type="InterPro" id="IPR000678">
    <property type="entry name" value="TP2"/>
</dbReference>
<dbReference type="Proteomes" id="UP000694385">
    <property type="component" value="Unassembled WGS sequence"/>
</dbReference>
<name>A0A8C5NZB5_JACJA</name>
<accession>A0A8C5NZB5</accession>
<dbReference type="GO" id="GO:0007341">
    <property type="term" value="P:penetration of zona pellucida"/>
    <property type="evidence" value="ECO:0007669"/>
    <property type="project" value="Ensembl"/>
</dbReference>
<evidence type="ECO:0000256" key="1">
    <source>
        <dbReference type="ARBA" id="ARBA00004123"/>
    </source>
</evidence>
<evidence type="ECO:0000256" key="7">
    <source>
        <dbReference type="ARBA" id="ARBA00022723"/>
    </source>
</evidence>
<organism evidence="15 16">
    <name type="scientific">Jaculus jaculus</name>
    <name type="common">Lesser Egyptian jerboa</name>
    <dbReference type="NCBI Taxonomy" id="51337"/>
    <lineage>
        <taxon>Eukaryota</taxon>
        <taxon>Metazoa</taxon>
        <taxon>Chordata</taxon>
        <taxon>Craniata</taxon>
        <taxon>Vertebrata</taxon>
        <taxon>Euteleostomi</taxon>
        <taxon>Mammalia</taxon>
        <taxon>Eutheria</taxon>
        <taxon>Euarchontoglires</taxon>
        <taxon>Glires</taxon>
        <taxon>Rodentia</taxon>
        <taxon>Myomorpha</taxon>
        <taxon>Dipodoidea</taxon>
        <taxon>Dipodidae</taxon>
        <taxon>Dipodinae</taxon>
        <taxon>Jaculus</taxon>
    </lineage>
</organism>
<dbReference type="OMA" id="SCSHHCQ"/>
<feature type="compositionally biased region" description="Polar residues" evidence="14">
    <location>
        <begin position="1"/>
        <end position="26"/>
    </location>
</feature>
<keyword evidence="11" id="KW-0238">DNA-binding</keyword>
<feature type="compositionally biased region" description="Basic residues" evidence="14">
    <location>
        <begin position="85"/>
        <end position="111"/>
    </location>
</feature>
<reference evidence="15" key="1">
    <citation type="submission" date="2025-08" db="UniProtKB">
        <authorList>
            <consortium name="Ensembl"/>
        </authorList>
    </citation>
    <scope>IDENTIFICATION</scope>
</reference>
<keyword evidence="5" id="KW-0158">Chromosome</keyword>
<reference evidence="15" key="2">
    <citation type="submission" date="2025-09" db="UniProtKB">
        <authorList>
            <consortium name="Ensembl"/>
        </authorList>
    </citation>
    <scope>IDENTIFICATION</scope>
</reference>
<dbReference type="GO" id="GO:0007340">
    <property type="term" value="P:acrosome reaction"/>
    <property type="evidence" value="ECO:0007669"/>
    <property type="project" value="Ensembl"/>
</dbReference>
<comment type="subcellular location">
    <subcellularLocation>
        <location evidence="2">Chromosome</location>
    </subcellularLocation>
    <subcellularLocation>
        <location evidence="1">Nucleus</location>
    </subcellularLocation>
</comment>
<evidence type="ECO:0000256" key="3">
    <source>
        <dbReference type="ARBA" id="ARBA00007136"/>
    </source>
</evidence>
<dbReference type="Pfam" id="PF01254">
    <property type="entry name" value="TP2"/>
    <property type="match status" value="1"/>
</dbReference>
<evidence type="ECO:0000256" key="2">
    <source>
        <dbReference type="ARBA" id="ARBA00004286"/>
    </source>
</evidence>
<keyword evidence="9" id="KW-0862">Zinc</keyword>
<dbReference type="GO" id="GO:0003677">
    <property type="term" value="F:DNA binding"/>
    <property type="evidence" value="ECO:0007669"/>
    <property type="project" value="UniProtKB-KW"/>
</dbReference>